<dbReference type="SUPFAM" id="SSF46785">
    <property type="entry name" value="Winged helix' DNA-binding domain"/>
    <property type="match status" value="1"/>
</dbReference>
<dbReference type="PANTHER" id="PTHR39515">
    <property type="entry name" value="CONSERVED PROTEIN"/>
    <property type="match status" value="1"/>
</dbReference>
<feature type="compositionally biased region" description="Low complexity" evidence="1">
    <location>
        <begin position="12"/>
        <end position="29"/>
    </location>
</feature>
<name>A0ABV3LZH9_9ACTN</name>
<dbReference type="PROSITE" id="PS50995">
    <property type="entry name" value="HTH_MARR_2"/>
    <property type="match status" value="1"/>
</dbReference>
<gene>
    <name evidence="3" type="ORF">AB0887_20900</name>
</gene>
<feature type="domain" description="HTH marR-type" evidence="2">
    <location>
        <begin position="40"/>
        <end position="178"/>
    </location>
</feature>
<reference evidence="3 4" key="1">
    <citation type="submission" date="2024-06" db="EMBL/GenBank/DDBJ databases">
        <title>The Natural Products Discovery Center: Release of the First 8490 Sequenced Strains for Exploring Actinobacteria Biosynthetic Diversity.</title>
        <authorList>
            <person name="Kalkreuter E."/>
            <person name="Kautsar S.A."/>
            <person name="Yang D."/>
            <person name="Bader C.D."/>
            <person name="Teijaro C.N."/>
            <person name="Fluegel L."/>
            <person name="Davis C.M."/>
            <person name="Simpson J.R."/>
            <person name="Lauterbach L."/>
            <person name="Steele A.D."/>
            <person name="Gui C."/>
            <person name="Meng S."/>
            <person name="Li G."/>
            <person name="Viehrig K."/>
            <person name="Ye F."/>
            <person name="Su P."/>
            <person name="Kiefer A.F."/>
            <person name="Nichols A."/>
            <person name="Cepeda A.J."/>
            <person name="Yan W."/>
            <person name="Fan B."/>
            <person name="Jiang Y."/>
            <person name="Adhikari A."/>
            <person name="Zheng C.-J."/>
            <person name="Schuster L."/>
            <person name="Cowan T.M."/>
            <person name="Smanski M.J."/>
            <person name="Chevrette M.G."/>
            <person name="De Carvalho L.P.S."/>
            <person name="Shen B."/>
        </authorList>
    </citation>
    <scope>NUCLEOTIDE SEQUENCE [LARGE SCALE GENOMIC DNA]</scope>
    <source>
        <strain evidence="3 4">NPDC047833</strain>
    </source>
</reference>
<dbReference type="Pfam" id="PF12802">
    <property type="entry name" value="MarR_2"/>
    <property type="match status" value="1"/>
</dbReference>
<sequence length="186" mass="20226">MSNDELHTALRGASSAPSDPSDPSDLGGAKAHGPASADPHGDLGAALDVEAFTAAIENFNRFYIRLPVLEKLPFTTLSVLDTLAFGGSPRRLTELTKTEQVSQPGITQLVTRLERDGLLERRPDPTDGRAVLVHITDAGREIIRSRRADRSRHLRPLVEQLTPQERRSLTEALPALARLAELGRGQ</sequence>
<dbReference type="PANTHER" id="PTHR39515:SF2">
    <property type="entry name" value="HTH-TYPE TRANSCRIPTIONAL REGULATOR RV0880"/>
    <property type="match status" value="1"/>
</dbReference>
<evidence type="ECO:0000259" key="2">
    <source>
        <dbReference type="PROSITE" id="PS50995"/>
    </source>
</evidence>
<proteinExistence type="predicted"/>
<dbReference type="InterPro" id="IPR052526">
    <property type="entry name" value="HTH-type_Bedaq_tolerance"/>
</dbReference>
<comment type="caution">
    <text evidence="3">The sequence shown here is derived from an EMBL/GenBank/DDBJ whole genome shotgun (WGS) entry which is preliminary data.</text>
</comment>
<dbReference type="RefSeq" id="WP_359771999.1">
    <property type="nucleotide sequence ID" value="NZ_JBEYRR010000001.1"/>
</dbReference>
<dbReference type="SMART" id="SM00347">
    <property type="entry name" value="HTH_MARR"/>
    <property type="match status" value="1"/>
</dbReference>
<evidence type="ECO:0000313" key="3">
    <source>
        <dbReference type="EMBL" id="MEW2364386.1"/>
    </source>
</evidence>
<dbReference type="EMBL" id="JBEYRS010000008">
    <property type="protein sequence ID" value="MEW2364386.1"/>
    <property type="molecule type" value="Genomic_DNA"/>
</dbReference>
<dbReference type="PRINTS" id="PR00598">
    <property type="entry name" value="HTHMARR"/>
</dbReference>
<feature type="region of interest" description="Disordered" evidence="1">
    <location>
        <begin position="1"/>
        <end position="39"/>
    </location>
</feature>
<evidence type="ECO:0000256" key="1">
    <source>
        <dbReference type="SAM" id="MobiDB-lite"/>
    </source>
</evidence>
<dbReference type="InterPro" id="IPR036388">
    <property type="entry name" value="WH-like_DNA-bd_sf"/>
</dbReference>
<dbReference type="Gene3D" id="1.10.10.10">
    <property type="entry name" value="Winged helix-like DNA-binding domain superfamily/Winged helix DNA-binding domain"/>
    <property type="match status" value="1"/>
</dbReference>
<keyword evidence="4" id="KW-1185">Reference proteome</keyword>
<protein>
    <submittedName>
        <fullName evidence="3">MarR family transcriptional regulator</fullName>
    </submittedName>
</protein>
<dbReference type="InterPro" id="IPR000835">
    <property type="entry name" value="HTH_MarR-typ"/>
</dbReference>
<dbReference type="Proteomes" id="UP001553843">
    <property type="component" value="Unassembled WGS sequence"/>
</dbReference>
<accession>A0ABV3LZH9</accession>
<dbReference type="InterPro" id="IPR036390">
    <property type="entry name" value="WH_DNA-bd_sf"/>
</dbReference>
<organism evidence="3 4">
    <name type="scientific">Streptomyces huasconensis</name>
    <dbReference type="NCBI Taxonomy" id="1854574"/>
    <lineage>
        <taxon>Bacteria</taxon>
        <taxon>Bacillati</taxon>
        <taxon>Actinomycetota</taxon>
        <taxon>Actinomycetes</taxon>
        <taxon>Kitasatosporales</taxon>
        <taxon>Streptomycetaceae</taxon>
        <taxon>Streptomyces</taxon>
    </lineage>
</organism>
<evidence type="ECO:0000313" key="4">
    <source>
        <dbReference type="Proteomes" id="UP001553843"/>
    </source>
</evidence>